<evidence type="ECO:0000313" key="1">
    <source>
        <dbReference type="EMBL" id="QOW01677.1"/>
    </source>
</evidence>
<organism evidence="1 2">
    <name type="scientific">Rhodococcus pyridinivorans</name>
    <dbReference type="NCBI Taxonomy" id="103816"/>
    <lineage>
        <taxon>Bacteria</taxon>
        <taxon>Bacillati</taxon>
        <taxon>Actinomycetota</taxon>
        <taxon>Actinomycetes</taxon>
        <taxon>Mycobacteriales</taxon>
        <taxon>Nocardiaceae</taxon>
        <taxon>Rhodococcus</taxon>
    </lineage>
</organism>
<dbReference type="AlphaFoldDB" id="A0A7M2XUY6"/>
<dbReference type="RefSeq" id="WP_193904090.1">
    <property type="nucleotide sequence ID" value="NZ_CP063452.1"/>
</dbReference>
<accession>A0A7M2XUY6</accession>
<protein>
    <submittedName>
        <fullName evidence="1">Uncharacterized protein</fullName>
    </submittedName>
</protein>
<geneLocation type="plasmid" evidence="1 2">
    <name>pRh5Ap-243</name>
</geneLocation>
<keyword evidence="2" id="KW-1185">Reference proteome</keyword>
<gene>
    <name evidence="1" type="ORF">INP59_26335</name>
</gene>
<keyword evidence="1" id="KW-0614">Plasmid</keyword>
<name>A0A7M2XUY6_9NOCA</name>
<dbReference type="Proteomes" id="UP000593818">
    <property type="component" value="Plasmid pRh5Ap-243"/>
</dbReference>
<evidence type="ECO:0000313" key="2">
    <source>
        <dbReference type="Proteomes" id="UP000593818"/>
    </source>
</evidence>
<reference evidence="1 2" key="1">
    <citation type="submission" date="2020-10" db="EMBL/GenBank/DDBJ databases">
        <title>Whole genome sequence of oil-degrading bacteria Rhodococcus pyridinivorans strain 5Ap.</title>
        <authorList>
            <person name="Akhremchuk A.E."/>
            <person name="Valentovich L.N."/>
            <person name="Charniauskaya M.I."/>
            <person name="Bukliarevich H.A."/>
            <person name="Titok M.A."/>
        </authorList>
    </citation>
    <scope>NUCLEOTIDE SEQUENCE [LARGE SCALE GENOMIC DNA]</scope>
    <source>
        <strain evidence="1 2">5Ap</strain>
        <plasmid evidence="1 2">pRh5Ap-243</plasmid>
    </source>
</reference>
<sequence length="114" mass="12448">MAKYKEVLEYGTKQYADVFSLLAANGFQASFTQTGGMCAAIELCIDEERFALITEDDGPLEWERFEHHGWAVGVYNKADTSDAVILETVPDASPTALVTLLVSVRTLLAQTQSG</sequence>
<dbReference type="EMBL" id="CP063452">
    <property type="protein sequence ID" value="QOW01677.1"/>
    <property type="molecule type" value="Genomic_DNA"/>
</dbReference>
<proteinExistence type="predicted"/>